<reference evidence="2" key="1">
    <citation type="submission" date="2016-02" db="EMBL/GenBank/DDBJ databases">
        <title>WGS assembly of Manihot esculenta.</title>
        <authorList>
            <person name="Bredeson J.V."/>
            <person name="Prochnik S.E."/>
            <person name="Lyons J.B."/>
            <person name="Schmutz J."/>
            <person name="Grimwood J."/>
            <person name="Vrebalov J."/>
            <person name="Bart R.S."/>
            <person name="Amuge T."/>
            <person name="Ferguson M.E."/>
            <person name="Green R."/>
            <person name="Putnam N."/>
            <person name="Stites J."/>
            <person name="Rounsley S."/>
            <person name="Rokhsar D.S."/>
        </authorList>
    </citation>
    <scope>NUCLEOTIDE SEQUENCE [LARGE SCALE GENOMIC DNA]</scope>
    <source>
        <tissue evidence="2">Leaf</tissue>
    </source>
</reference>
<gene>
    <name evidence="2" type="ORF">MANES_03G161400</name>
</gene>
<dbReference type="AlphaFoldDB" id="A0A2C9W807"/>
<dbReference type="InterPro" id="IPR036188">
    <property type="entry name" value="FAD/NAD-bd_sf"/>
</dbReference>
<dbReference type="Pfam" id="PF01593">
    <property type="entry name" value="Amino_oxidase"/>
    <property type="match status" value="1"/>
</dbReference>
<evidence type="ECO:0000259" key="1">
    <source>
        <dbReference type="Pfam" id="PF01593"/>
    </source>
</evidence>
<accession>A0A2C9W807</accession>
<name>A0A2C9W807_MANES</name>
<dbReference type="Gene3D" id="3.50.50.60">
    <property type="entry name" value="FAD/NAD(P)-binding domain"/>
    <property type="match status" value="1"/>
</dbReference>
<feature type="domain" description="Amine oxidase" evidence="1">
    <location>
        <begin position="10"/>
        <end position="270"/>
    </location>
</feature>
<dbReference type="SUPFAM" id="SSF51905">
    <property type="entry name" value="FAD/NAD(P)-binding domain"/>
    <property type="match status" value="1"/>
</dbReference>
<evidence type="ECO:0000313" key="2">
    <source>
        <dbReference type="EMBL" id="OAY55535.1"/>
    </source>
</evidence>
<dbReference type="PANTHER" id="PTHR42923:SF17">
    <property type="entry name" value="AMINE OXIDASE DOMAIN-CONTAINING PROTEIN"/>
    <property type="match status" value="1"/>
</dbReference>
<dbReference type="InterPro" id="IPR002937">
    <property type="entry name" value="Amino_oxidase"/>
</dbReference>
<organism evidence="2">
    <name type="scientific">Manihot esculenta</name>
    <name type="common">Cassava</name>
    <name type="synonym">Jatropha manihot</name>
    <dbReference type="NCBI Taxonomy" id="3983"/>
    <lineage>
        <taxon>Eukaryota</taxon>
        <taxon>Viridiplantae</taxon>
        <taxon>Streptophyta</taxon>
        <taxon>Embryophyta</taxon>
        <taxon>Tracheophyta</taxon>
        <taxon>Spermatophyta</taxon>
        <taxon>Magnoliopsida</taxon>
        <taxon>eudicotyledons</taxon>
        <taxon>Gunneridae</taxon>
        <taxon>Pentapetalae</taxon>
        <taxon>rosids</taxon>
        <taxon>fabids</taxon>
        <taxon>Malpighiales</taxon>
        <taxon>Euphorbiaceae</taxon>
        <taxon>Crotonoideae</taxon>
        <taxon>Manihoteae</taxon>
        <taxon>Manihot</taxon>
    </lineage>
</organism>
<dbReference type="Gene3D" id="3.90.660.50">
    <property type="match status" value="1"/>
</dbReference>
<dbReference type="PANTHER" id="PTHR42923">
    <property type="entry name" value="PROTOPORPHYRINOGEN OXIDASE"/>
    <property type="match status" value="1"/>
</dbReference>
<proteinExistence type="predicted"/>
<dbReference type="InterPro" id="IPR050464">
    <property type="entry name" value="Zeta_carotene_desat/Oxidored"/>
</dbReference>
<sequence length="313" mass="35277">MRAAVIGSGITGLVSAYVLAKAGVNVVLYEKDDYLGGHSKTVSIDGVDVDLGFMVFNRVTYPNMMEFFESLGVDMELSDMSFAVSLDKGKGYEWGTRNGLSALFAQKKNLFDPRFLRMLRELVKFKHDVLSYLQMLENNPDIDRNETLGNFIKCKGYSDVFQNAYLIPMCGAIWSCNSEKVLSFSAYSILSFCRNHHLLQLTGRPQWLTVRCRSHTYVNKVREMLESWGCQIRTSCEVLSVSTDDEGCRVVGVDGSEEMFTGCIIASHAPDTLKMLGEQATFDERRILGAFQYVYSHYLALPDDLTGMHIIYI</sequence>
<dbReference type="PRINTS" id="PR00419">
    <property type="entry name" value="ADXRDTASE"/>
</dbReference>
<protein>
    <recommendedName>
        <fullName evidence="1">Amine oxidase domain-containing protein</fullName>
    </recommendedName>
</protein>
<dbReference type="EMBL" id="CM004389">
    <property type="protein sequence ID" value="OAY55535.1"/>
    <property type="molecule type" value="Genomic_DNA"/>
</dbReference>
<dbReference type="GO" id="GO:0016491">
    <property type="term" value="F:oxidoreductase activity"/>
    <property type="evidence" value="ECO:0000318"/>
    <property type="project" value="GO_Central"/>
</dbReference>
<dbReference type="STRING" id="3983.A0A2C9W807"/>